<comment type="catalytic activity">
    <reaction evidence="7">
        <text>diphthine methyl ester-[translation elongation factor 2] + H2O = diphthine-[translation elongation factor 2] + methanol + H(+)</text>
        <dbReference type="Rhea" id="RHEA:42656"/>
        <dbReference type="Rhea" id="RHEA-COMP:10172"/>
        <dbReference type="Rhea" id="RHEA-COMP:10173"/>
        <dbReference type="ChEBI" id="CHEBI:15377"/>
        <dbReference type="ChEBI" id="CHEBI:15378"/>
        <dbReference type="ChEBI" id="CHEBI:17790"/>
        <dbReference type="ChEBI" id="CHEBI:79005"/>
        <dbReference type="ChEBI" id="CHEBI:82696"/>
        <dbReference type="EC" id="3.1.1.97"/>
    </reaction>
</comment>
<dbReference type="PROSITE" id="PS50294">
    <property type="entry name" value="WD_REPEATS_REGION"/>
    <property type="match status" value="1"/>
</dbReference>
<evidence type="ECO:0000256" key="3">
    <source>
        <dbReference type="ARBA" id="ARBA00022737"/>
    </source>
</evidence>
<evidence type="ECO:0000256" key="5">
    <source>
        <dbReference type="ARBA" id="ARBA00038092"/>
    </source>
</evidence>
<reference evidence="10" key="1">
    <citation type="submission" date="2019-03" db="EMBL/GenBank/DDBJ databases">
        <title>Long read genome sequence of the mycoparasitic Pythium oligandrum ATCC 38472 isolated from sugarbeet rhizosphere.</title>
        <authorList>
            <person name="Gaulin E."/>
        </authorList>
    </citation>
    <scope>NUCLEOTIDE SEQUENCE</scope>
    <source>
        <strain evidence="10">ATCC 38472_TT</strain>
    </source>
</reference>
<dbReference type="Pfam" id="PF00400">
    <property type="entry name" value="WD40"/>
    <property type="match status" value="1"/>
</dbReference>
<dbReference type="PANTHER" id="PTHR46042:SF1">
    <property type="entry name" value="DIPHTHINE METHYLTRANSFERASE"/>
    <property type="match status" value="1"/>
</dbReference>
<dbReference type="InterPro" id="IPR015943">
    <property type="entry name" value="WD40/YVTN_repeat-like_dom_sf"/>
</dbReference>
<keyword evidence="11" id="KW-1185">Reference proteome</keyword>
<evidence type="ECO:0000256" key="8">
    <source>
        <dbReference type="PROSITE-ProRule" id="PRU00221"/>
    </source>
</evidence>
<comment type="similarity">
    <text evidence="5">Belongs to the DPH7 family.</text>
</comment>
<feature type="compositionally biased region" description="Basic and acidic residues" evidence="9">
    <location>
        <begin position="73"/>
        <end position="82"/>
    </location>
</feature>
<dbReference type="InterPro" id="IPR052415">
    <property type="entry name" value="Diphthine_MTase"/>
</dbReference>
<evidence type="ECO:0000256" key="6">
    <source>
        <dbReference type="ARBA" id="ARBA00039131"/>
    </source>
</evidence>
<name>A0A8K1FPC9_PYTOL</name>
<sequence length="444" mass="49152">MLSSSDSDDSVRLAPRCSDKMARVIAEFDTRETADCVEACPIPGLETSVVVATYQLQKAAPSANVEESDNDDKEAVPSDRRSGTLQHFRFEHAFKDSVSVSKTQEIEMGGVFDIKWAGHRVQDRVLLGAATADGTLELFQLQQDDDQRIERTELVSEADADSMCLSLDWSNRVHPEANPNVCVSHADGTLSIWNVSSQGLSMVSKWQGHLLYGSPIEAWIVAFNCHDPNIIFSGADDATLKGWDLRMQTSDAALPLFQRKQHSMGVCSIQFHPNDENVVAVGSYDEYVSLWDHRNMKAPLSTHCTGGGVWRLKWHPLPTHEDLLLAACMHNGFQVLQIGDDHAFSTPVHYERHASLAYGVDWWRDPASLASASPVIGSCSFYDHVFHQGKIACDVRAHGVFSAMEEADESSCLHKSRGQVLRRQMDGLYVSATHTHPDAYQPAS</sequence>
<organism evidence="10 11">
    <name type="scientific">Pythium oligandrum</name>
    <name type="common">Mycoparasitic fungus</name>
    <dbReference type="NCBI Taxonomy" id="41045"/>
    <lineage>
        <taxon>Eukaryota</taxon>
        <taxon>Sar</taxon>
        <taxon>Stramenopiles</taxon>
        <taxon>Oomycota</taxon>
        <taxon>Peronosporomycetes</taxon>
        <taxon>Pythiales</taxon>
        <taxon>Pythiaceae</taxon>
        <taxon>Pythium</taxon>
    </lineage>
</organism>
<dbReference type="SUPFAM" id="SSF50978">
    <property type="entry name" value="WD40 repeat-like"/>
    <property type="match status" value="1"/>
</dbReference>
<dbReference type="Proteomes" id="UP000794436">
    <property type="component" value="Unassembled WGS sequence"/>
</dbReference>
<proteinExistence type="inferred from homology"/>
<accession>A0A8K1FPC9</accession>
<dbReference type="PANTHER" id="PTHR46042">
    <property type="entry name" value="DIPHTHINE METHYLTRANSFERASE"/>
    <property type="match status" value="1"/>
</dbReference>
<comment type="pathway">
    <text evidence="1">Protein modification; peptidyl-diphthamide biosynthesis.</text>
</comment>
<keyword evidence="2 8" id="KW-0853">WD repeat</keyword>
<dbReference type="InterPro" id="IPR001680">
    <property type="entry name" value="WD40_rpt"/>
</dbReference>
<dbReference type="AlphaFoldDB" id="A0A8K1FPC9"/>
<protein>
    <recommendedName>
        <fullName evidence="6">methylated diphthine methylhydrolase</fullName>
        <ecNumber evidence="6">3.1.1.97</ecNumber>
    </recommendedName>
</protein>
<evidence type="ECO:0000256" key="2">
    <source>
        <dbReference type="ARBA" id="ARBA00022574"/>
    </source>
</evidence>
<dbReference type="GO" id="GO:0005737">
    <property type="term" value="C:cytoplasm"/>
    <property type="evidence" value="ECO:0007669"/>
    <property type="project" value="TreeGrafter"/>
</dbReference>
<dbReference type="SMART" id="SM00320">
    <property type="entry name" value="WD40"/>
    <property type="match status" value="3"/>
</dbReference>
<evidence type="ECO:0000313" key="11">
    <source>
        <dbReference type="Proteomes" id="UP000794436"/>
    </source>
</evidence>
<keyword evidence="4" id="KW-0378">Hydrolase</keyword>
<dbReference type="PROSITE" id="PS50082">
    <property type="entry name" value="WD_REPEATS_2"/>
    <property type="match status" value="1"/>
</dbReference>
<gene>
    <name evidence="10" type="ORF">Poli38472_005717</name>
</gene>
<evidence type="ECO:0000313" key="10">
    <source>
        <dbReference type="EMBL" id="TMW68249.1"/>
    </source>
</evidence>
<dbReference type="GO" id="GO:0017183">
    <property type="term" value="P:protein histidyl modification to diphthamide"/>
    <property type="evidence" value="ECO:0007669"/>
    <property type="project" value="TreeGrafter"/>
</dbReference>
<feature type="repeat" description="WD" evidence="8">
    <location>
        <begin position="259"/>
        <end position="301"/>
    </location>
</feature>
<evidence type="ECO:0000256" key="9">
    <source>
        <dbReference type="SAM" id="MobiDB-lite"/>
    </source>
</evidence>
<evidence type="ECO:0000256" key="7">
    <source>
        <dbReference type="ARBA" id="ARBA00047551"/>
    </source>
</evidence>
<dbReference type="EMBL" id="SPLM01000002">
    <property type="protein sequence ID" value="TMW68249.1"/>
    <property type="molecule type" value="Genomic_DNA"/>
</dbReference>
<dbReference type="Gene3D" id="2.130.10.10">
    <property type="entry name" value="YVTN repeat-like/Quinoprotein amine dehydrogenase"/>
    <property type="match status" value="1"/>
</dbReference>
<dbReference type="InterPro" id="IPR036322">
    <property type="entry name" value="WD40_repeat_dom_sf"/>
</dbReference>
<dbReference type="OrthoDB" id="1930760at2759"/>
<dbReference type="EC" id="3.1.1.97" evidence="6"/>
<evidence type="ECO:0000256" key="1">
    <source>
        <dbReference type="ARBA" id="ARBA00005156"/>
    </source>
</evidence>
<dbReference type="GO" id="GO:0061685">
    <property type="term" value="F:diphthine methylesterase activity"/>
    <property type="evidence" value="ECO:0007669"/>
    <property type="project" value="UniProtKB-EC"/>
</dbReference>
<evidence type="ECO:0000256" key="4">
    <source>
        <dbReference type="ARBA" id="ARBA00022801"/>
    </source>
</evidence>
<feature type="region of interest" description="Disordered" evidence="9">
    <location>
        <begin position="60"/>
        <end position="82"/>
    </location>
</feature>
<keyword evidence="3" id="KW-0677">Repeat</keyword>
<comment type="caution">
    <text evidence="10">The sequence shown here is derived from an EMBL/GenBank/DDBJ whole genome shotgun (WGS) entry which is preliminary data.</text>
</comment>